<sequence>MVNAYILYHRIQAGRPKIELPIFRTQVAEALSLCGIVPQKRPVGRPSSTSKNERPKAAKRAYHPTDDVRYDQVGHWCVFRDRTGKKQCKFPKYYYSSYNMEYIKMNYGCGSDDEDDDYSISDGEGYIACPPPPPRSSNVYDDPQPSTSRAGRFVEDEDRQQRLPTQDADDDDHDETTTMTIIRDHHHH</sequence>
<organism evidence="2 3">
    <name type="scientific">Popillia japonica</name>
    <name type="common">Japanese beetle</name>
    <dbReference type="NCBI Taxonomy" id="7064"/>
    <lineage>
        <taxon>Eukaryota</taxon>
        <taxon>Metazoa</taxon>
        <taxon>Ecdysozoa</taxon>
        <taxon>Arthropoda</taxon>
        <taxon>Hexapoda</taxon>
        <taxon>Insecta</taxon>
        <taxon>Pterygota</taxon>
        <taxon>Neoptera</taxon>
        <taxon>Endopterygota</taxon>
        <taxon>Coleoptera</taxon>
        <taxon>Polyphaga</taxon>
        <taxon>Scarabaeiformia</taxon>
        <taxon>Scarabaeidae</taxon>
        <taxon>Rutelinae</taxon>
        <taxon>Popillia</taxon>
    </lineage>
</organism>
<name>A0AAW1IWB3_POPJA</name>
<feature type="region of interest" description="Disordered" evidence="1">
    <location>
        <begin position="41"/>
        <end position="63"/>
    </location>
</feature>
<evidence type="ECO:0000313" key="2">
    <source>
        <dbReference type="EMBL" id="KAK9694581.1"/>
    </source>
</evidence>
<reference evidence="2 3" key="1">
    <citation type="journal article" date="2024" name="BMC Genomics">
        <title>De novo assembly and annotation of Popillia japonica's genome with initial clues to its potential as an invasive pest.</title>
        <authorList>
            <person name="Cucini C."/>
            <person name="Boschi S."/>
            <person name="Funari R."/>
            <person name="Cardaioli E."/>
            <person name="Iannotti N."/>
            <person name="Marturano G."/>
            <person name="Paoli F."/>
            <person name="Bruttini M."/>
            <person name="Carapelli A."/>
            <person name="Frati F."/>
            <person name="Nardi F."/>
        </authorList>
    </citation>
    <scope>NUCLEOTIDE SEQUENCE [LARGE SCALE GENOMIC DNA]</scope>
    <source>
        <strain evidence="2">DMR45628</strain>
    </source>
</reference>
<feature type="region of interest" description="Disordered" evidence="1">
    <location>
        <begin position="115"/>
        <end position="188"/>
    </location>
</feature>
<gene>
    <name evidence="2" type="ORF">QE152_g33460</name>
</gene>
<comment type="caution">
    <text evidence="2">The sequence shown here is derived from an EMBL/GenBank/DDBJ whole genome shotgun (WGS) entry which is preliminary data.</text>
</comment>
<evidence type="ECO:0000313" key="3">
    <source>
        <dbReference type="Proteomes" id="UP001458880"/>
    </source>
</evidence>
<proteinExistence type="predicted"/>
<evidence type="ECO:0000256" key="1">
    <source>
        <dbReference type="SAM" id="MobiDB-lite"/>
    </source>
</evidence>
<protein>
    <submittedName>
        <fullName evidence="2">Uncharacterized protein</fullName>
    </submittedName>
</protein>
<keyword evidence="3" id="KW-1185">Reference proteome</keyword>
<feature type="compositionally biased region" description="Polar residues" evidence="1">
    <location>
        <begin position="136"/>
        <end position="149"/>
    </location>
</feature>
<dbReference type="EMBL" id="JASPKY010000508">
    <property type="protein sequence ID" value="KAK9694581.1"/>
    <property type="molecule type" value="Genomic_DNA"/>
</dbReference>
<dbReference type="Proteomes" id="UP001458880">
    <property type="component" value="Unassembled WGS sequence"/>
</dbReference>
<accession>A0AAW1IWB3</accession>
<dbReference type="AlphaFoldDB" id="A0AAW1IWB3"/>